<dbReference type="Proteomes" id="UP000789595">
    <property type="component" value="Unassembled WGS sequence"/>
</dbReference>
<dbReference type="OrthoDB" id="205785at2759"/>
<evidence type="ECO:0000313" key="3">
    <source>
        <dbReference type="EMBL" id="CAH0370744.1"/>
    </source>
</evidence>
<evidence type="ECO:0000313" key="4">
    <source>
        <dbReference type="Proteomes" id="UP000789595"/>
    </source>
</evidence>
<keyword evidence="2" id="KW-0472">Membrane</keyword>
<name>A0A8J2SQC0_9STRA</name>
<proteinExistence type="predicted"/>
<dbReference type="SMART" id="SM00248">
    <property type="entry name" value="ANK"/>
    <property type="match status" value="11"/>
</dbReference>
<feature type="region of interest" description="Disordered" evidence="1">
    <location>
        <begin position="98"/>
        <end position="214"/>
    </location>
</feature>
<feature type="region of interest" description="Disordered" evidence="1">
    <location>
        <begin position="288"/>
        <end position="324"/>
    </location>
</feature>
<dbReference type="Gene3D" id="1.10.287.110">
    <property type="entry name" value="DnaJ domain"/>
    <property type="match status" value="1"/>
</dbReference>
<comment type="caution">
    <text evidence="3">The sequence shown here is derived from an EMBL/GenBank/DDBJ whole genome shotgun (WGS) entry which is preliminary data.</text>
</comment>
<dbReference type="CDD" id="cd06257">
    <property type="entry name" value="DnaJ"/>
    <property type="match status" value="1"/>
</dbReference>
<sequence length="1300" mass="141199">MRPRADASAGPPSLRTLAMLRFLLILIGVVIFLAGLFVMAPHAHKDRIKHDRDGDKWETPAEALSFGFWLGLAIMVVGLVFGGFAMYVHKAWMANHPELPDPSTLPPRRRRESSFKAPRLPKMLRRKDKPAKDGSDDDDDVPLLLDRQASDDDSDKGVELTDRGKPESKAPDSDLSDSEDEAKESTPRPRPSARLPKAHSAMEGQAAPVEDRRSALGLASRHALDAARVDKRGRKALHRFAASCDAAPEHLKRVVDAHPEACGEADDSGMYPLHHYCKSLSGQYDDDDDDFERHLGMLDTPSKPRAQHPPENNRRRDRPGDPVFFRDATSLEDVRKEYRAALLRYHPDKNLNGDVEENCRQMQRLQDAYQRTLRKFHKKQPIEEALACGDVEKVLASLSEPDAVDGEGSTILHRVCGSCARRCSPAQLAAVVCAYPEALTRQNDLGDTPLHELCGRFRGDAADLDALVGVLLGGWRSFGGVGDVDDVAHLTNNEGRTPLHALCRGQRKVHRNVLARLVMAWPEAASITDAEGYTALHIFCQYQLELNHRALKLLLRAAPRAASLRTLQDGDSPLHLACYAQRRTIADDADRAFGLLAAFAPVAALSACAKGRRCWSHLPSDDENYAMCVAAIVENAVSGLDDVKLDVDDELRHRDRVKRAITQCVDGRGGTLLHVCASCGAVDVKTLTKVFEICAASDVDKDGRTPLHRFSACPAREGDDIDGRMYLFERLLSESMTQDARGATPLHLACAIADDDEAAITKIEKLLAVAPESASLTTKDGRTAAHECCASCASEIGETVPAILEQLAEAAPRAACAVDGRKKRAWDYLPRHDALFERCFHALLGALVEEPEKLAASDTSETILHLVCAHHAPAITRVLNDRDVRVQDNAGNTPLHCYCEHQGLTDVSDVPEELEALLGAYAGALSVANKAGHTPLHVLARAQKPAPSTSIVERFLCCECVLVGVPHLLLASRPKIAPRACELLRRLVAASADPAGLFARENGKRPWDLLDADDVRFAEVCAICLRAVLTASAGPLDAQDRTPLHLLCSRHGRLLRLDAEYVEPFLGREEAALALDASGGTPLHSACRDVPCDGDLDVAFLTRVAGLGGARVQNASGWTPLHIFMQKHALVLGVRDEDAPAWRALRVLIDAHPAAAGIANAAGDTCLHLVCAAHKRGASQNLARLLDVLLEAAGPAAERAATTRGKGDRTPLEWLPRKGEFYAACEEVLVKRRARCLELLLDHCPAAALASLPESGDLALHQLCGSGVASVPMLEALLKRHPDAATTRNAQGKTPLDLLC</sequence>
<feature type="non-terminal residue" evidence="3">
    <location>
        <position position="1"/>
    </location>
</feature>
<feature type="transmembrane region" description="Helical" evidence="2">
    <location>
        <begin position="20"/>
        <end position="42"/>
    </location>
</feature>
<dbReference type="InterPro" id="IPR036869">
    <property type="entry name" value="J_dom_sf"/>
</dbReference>
<dbReference type="SUPFAM" id="SSF48403">
    <property type="entry name" value="Ankyrin repeat"/>
    <property type="match status" value="2"/>
</dbReference>
<keyword evidence="4" id="KW-1185">Reference proteome</keyword>
<keyword evidence="2" id="KW-0812">Transmembrane</keyword>
<evidence type="ECO:0000256" key="1">
    <source>
        <dbReference type="SAM" id="MobiDB-lite"/>
    </source>
</evidence>
<gene>
    <name evidence="3" type="ORF">PECAL_3P06450</name>
</gene>
<evidence type="ECO:0000256" key="2">
    <source>
        <dbReference type="SAM" id="Phobius"/>
    </source>
</evidence>
<dbReference type="EMBL" id="CAKKNE010000003">
    <property type="protein sequence ID" value="CAH0370744.1"/>
    <property type="molecule type" value="Genomic_DNA"/>
</dbReference>
<dbReference type="Gene3D" id="1.25.40.20">
    <property type="entry name" value="Ankyrin repeat-containing domain"/>
    <property type="match status" value="5"/>
</dbReference>
<feature type="transmembrane region" description="Helical" evidence="2">
    <location>
        <begin position="63"/>
        <end position="88"/>
    </location>
</feature>
<reference evidence="3" key="1">
    <citation type="submission" date="2021-11" db="EMBL/GenBank/DDBJ databases">
        <authorList>
            <consortium name="Genoscope - CEA"/>
            <person name="William W."/>
        </authorList>
    </citation>
    <scope>NUCLEOTIDE SEQUENCE</scope>
</reference>
<dbReference type="SUPFAM" id="SSF46565">
    <property type="entry name" value="Chaperone J-domain"/>
    <property type="match status" value="1"/>
</dbReference>
<feature type="compositionally biased region" description="Basic and acidic residues" evidence="1">
    <location>
        <begin position="311"/>
        <end position="320"/>
    </location>
</feature>
<evidence type="ECO:0008006" key="5">
    <source>
        <dbReference type="Google" id="ProtNLM"/>
    </source>
</evidence>
<keyword evidence="2" id="KW-1133">Transmembrane helix</keyword>
<dbReference type="InterPro" id="IPR001623">
    <property type="entry name" value="DnaJ_domain"/>
</dbReference>
<dbReference type="InterPro" id="IPR036770">
    <property type="entry name" value="Ankyrin_rpt-contain_sf"/>
</dbReference>
<dbReference type="InterPro" id="IPR002110">
    <property type="entry name" value="Ankyrin_rpt"/>
</dbReference>
<organism evidence="3 4">
    <name type="scientific">Pelagomonas calceolata</name>
    <dbReference type="NCBI Taxonomy" id="35677"/>
    <lineage>
        <taxon>Eukaryota</taxon>
        <taxon>Sar</taxon>
        <taxon>Stramenopiles</taxon>
        <taxon>Ochrophyta</taxon>
        <taxon>Pelagophyceae</taxon>
        <taxon>Pelagomonadales</taxon>
        <taxon>Pelagomonadaceae</taxon>
        <taxon>Pelagomonas</taxon>
    </lineage>
</organism>
<dbReference type="PANTHER" id="PTHR24121">
    <property type="entry name" value="NO MECHANORECEPTOR POTENTIAL C, ISOFORM D-RELATED"/>
    <property type="match status" value="1"/>
</dbReference>
<protein>
    <recommendedName>
        <fullName evidence="5">J domain-containing protein</fullName>
    </recommendedName>
</protein>
<accession>A0A8J2SQC0</accession>
<feature type="compositionally biased region" description="Basic and acidic residues" evidence="1">
    <location>
        <begin position="155"/>
        <end position="172"/>
    </location>
</feature>
<dbReference type="PANTHER" id="PTHR24121:SF23">
    <property type="entry name" value="NO MECHANORECEPTOR POTENTIAL C, ISOFORM H"/>
    <property type="match status" value="1"/>
</dbReference>